<dbReference type="AlphaFoldDB" id="A0AB39US83"/>
<evidence type="ECO:0000313" key="9">
    <source>
        <dbReference type="EMBL" id="XDT71169.1"/>
    </source>
</evidence>
<evidence type="ECO:0000256" key="7">
    <source>
        <dbReference type="ARBA" id="ARBA00023002"/>
    </source>
</evidence>
<dbReference type="RefSeq" id="WP_369600207.1">
    <property type="nucleotide sequence ID" value="NZ_CP154858.1"/>
</dbReference>
<dbReference type="EMBL" id="CP154858">
    <property type="protein sequence ID" value="XDT71169.1"/>
    <property type="molecule type" value="Genomic_DNA"/>
</dbReference>
<keyword evidence="6" id="KW-0521">NADP</keyword>
<evidence type="ECO:0000256" key="8">
    <source>
        <dbReference type="SAM" id="MobiDB-lite"/>
    </source>
</evidence>
<proteinExistence type="inferred from homology"/>
<dbReference type="GO" id="GO:0004497">
    <property type="term" value="F:monooxygenase activity"/>
    <property type="evidence" value="ECO:0007669"/>
    <property type="project" value="UniProtKB-KW"/>
</dbReference>
<reference evidence="9" key="1">
    <citation type="submission" date="2024-05" db="EMBL/GenBank/DDBJ databases">
        <title>Genome sequencing of novel strain.</title>
        <authorList>
            <person name="Ganbat D."/>
            <person name="Ganbat S."/>
            <person name="Lee S.-J."/>
        </authorList>
    </citation>
    <scope>NUCLEOTIDE SEQUENCE</scope>
    <source>
        <strain evidence="9">SMD15-11</strain>
    </source>
</reference>
<evidence type="ECO:0000256" key="4">
    <source>
        <dbReference type="ARBA" id="ARBA00022630"/>
    </source>
</evidence>
<name>A0AB39US83_9GAMM</name>
<keyword evidence="9" id="KW-0503">Monooxygenase</keyword>
<dbReference type="KEGG" id="tcd:AAIA72_10160"/>
<evidence type="ECO:0000256" key="3">
    <source>
        <dbReference type="ARBA" id="ARBA00007588"/>
    </source>
</evidence>
<accession>A0AB39US83</accession>
<comment type="cofactor">
    <cofactor evidence="1">
        <name>FAD</name>
        <dbReference type="ChEBI" id="CHEBI:57692"/>
    </cofactor>
</comment>
<dbReference type="PRINTS" id="PR00368">
    <property type="entry name" value="FADPNR"/>
</dbReference>
<dbReference type="PANTHER" id="PTHR42802">
    <property type="entry name" value="MONOOXYGENASE"/>
    <property type="match status" value="1"/>
</dbReference>
<evidence type="ECO:0000256" key="5">
    <source>
        <dbReference type="ARBA" id="ARBA00022827"/>
    </source>
</evidence>
<keyword evidence="7" id="KW-0560">Oxidoreductase</keyword>
<keyword evidence="5" id="KW-0274">FAD</keyword>
<gene>
    <name evidence="9" type="ORF">AAIA72_10160</name>
</gene>
<evidence type="ECO:0000256" key="6">
    <source>
        <dbReference type="ARBA" id="ARBA00022857"/>
    </source>
</evidence>
<protein>
    <submittedName>
        <fullName evidence="9">SidA/IucD/PvdA family monooxygenase</fullName>
    </submittedName>
</protein>
<dbReference type="Pfam" id="PF13434">
    <property type="entry name" value="Lys_Orn_oxgnase"/>
    <property type="match status" value="1"/>
</dbReference>
<dbReference type="PANTHER" id="PTHR42802:SF1">
    <property type="entry name" value="L-ORNITHINE N(5)-MONOOXYGENASE"/>
    <property type="match status" value="1"/>
</dbReference>
<dbReference type="SUPFAM" id="SSF51735">
    <property type="entry name" value="NAD(P)-binding Rossmann-fold domains"/>
    <property type="match status" value="1"/>
</dbReference>
<dbReference type="InterPro" id="IPR036188">
    <property type="entry name" value="FAD/NAD-bd_sf"/>
</dbReference>
<dbReference type="Gene3D" id="3.50.50.60">
    <property type="entry name" value="FAD/NAD(P)-binding domain"/>
    <property type="match status" value="1"/>
</dbReference>
<dbReference type="InterPro" id="IPR036291">
    <property type="entry name" value="NAD(P)-bd_dom_sf"/>
</dbReference>
<comment type="pathway">
    <text evidence="2">Siderophore biosynthesis.</text>
</comment>
<organism evidence="9">
    <name type="scientific">Thermohahella caldifontis</name>
    <dbReference type="NCBI Taxonomy" id="3142973"/>
    <lineage>
        <taxon>Bacteria</taxon>
        <taxon>Pseudomonadati</taxon>
        <taxon>Pseudomonadota</taxon>
        <taxon>Gammaproteobacteria</taxon>
        <taxon>Oceanospirillales</taxon>
        <taxon>Hahellaceae</taxon>
        <taxon>Thermohahella</taxon>
    </lineage>
</organism>
<comment type="similarity">
    <text evidence="3">Belongs to the lysine N(6)-hydroxylase/L-ornithine N(5)-oxygenase family.</text>
</comment>
<sequence length="453" mass="50951">MNDSRYDLVGVGCGPFNLSIAALADEAAQAGRPLKTCFFDARPEFEWHPGMMLPGSSLQTSCFKDLVTPVKPTSRWSFMNYLVAHRRFYRFLHADMKTVSRAEFADYLRWVAEQLPNVHFGCRVSSVRHEGDYFRISVDGLNQPVFARSLCVGTGLQPKWPCEVSPEMASHITHSHDLSLTDFSCEGQTVVVIGGGQSGAEIVLNLLRHHWGASRRILWITRRPTLSVLDDSHFVNEFFTPAWMHAFVRLDLPVRQRLVAEQKMASDGISGETLKELYQLLYRMSILTPESLPEILVGRSVRSMKARNRRVLIQTEHLLCGESEWFEADRVICATGYDNRYPSCLDQLKEYLPDSNPLAEAENLDFEVPLKGSGPRLFRVNSGRVRLGIAEPQMSLMAWRAARIINAVLGDSFYSTEPEHSFVGFLPAKERGRENAGKSGESTSRGECSAFPA</sequence>
<evidence type="ECO:0000256" key="1">
    <source>
        <dbReference type="ARBA" id="ARBA00001974"/>
    </source>
</evidence>
<keyword evidence="4" id="KW-0285">Flavoprotein</keyword>
<dbReference type="InterPro" id="IPR025700">
    <property type="entry name" value="Lys/Orn_oxygenase"/>
</dbReference>
<feature type="region of interest" description="Disordered" evidence="8">
    <location>
        <begin position="427"/>
        <end position="453"/>
    </location>
</feature>
<evidence type="ECO:0000256" key="2">
    <source>
        <dbReference type="ARBA" id="ARBA00004924"/>
    </source>
</evidence>
<dbReference type="SUPFAM" id="SSF51905">
    <property type="entry name" value="FAD/NAD(P)-binding domain"/>
    <property type="match status" value="1"/>
</dbReference>